<protein>
    <submittedName>
        <fullName evidence="2">Uncharacterized protein</fullName>
    </submittedName>
</protein>
<name>A0A392SPH6_9FABA</name>
<dbReference type="Proteomes" id="UP000265520">
    <property type="component" value="Unassembled WGS sequence"/>
</dbReference>
<reference evidence="2 3" key="1">
    <citation type="journal article" date="2018" name="Front. Plant Sci.">
        <title>Red Clover (Trifolium pratense) and Zigzag Clover (T. medium) - A Picture of Genomic Similarities and Differences.</title>
        <authorList>
            <person name="Dluhosova J."/>
            <person name="Istvanek J."/>
            <person name="Nedelnik J."/>
            <person name="Repkova J."/>
        </authorList>
    </citation>
    <scope>NUCLEOTIDE SEQUENCE [LARGE SCALE GENOMIC DNA]</scope>
    <source>
        <strain evidence="3">cv. 10/8</strain>
        <tissue evidence="2">Leaf</tissue>
    </source>
</reference>
<feature type="non-terminal residue" evidence="2">
    <location>
        <position position="53"/>
    </location>
</feature>
<feature type="non-terminal residue" evidence="2">
    <location>
        <position position="1"/>
    </location>
</feature>
<dbReference type="EMBL" id="LXQA010421671">
    <property type="protein sequence ID" value="MCI50771.1"/>
    <property type="molecule type" value="Genomic_DNA"/>
</dbReference>
<sequence>AHGEGGSSQQPPQQSQEQQGDLSYAEAFMVNNPFMGANQHSWSDRFYREECKK</sequence>
<organism evidence="2 3">
    <name type="scientific">Trifolium medium</name>
    <dbReference type="NCBI Taxonomy" id="97028"/>
    <lineage>
        <taxon>Eukaryota</taxon>
        <taxon>Viridiplantae</taxon>
        <taxon>Streptophyta</taxon>
        <taxon>Embryophyta</taxon>
        <taxon>Tracheophyta</taxon>
        <taxon>Spermatophyta</taxon>
        <taxon>Magnoliopsida</taxon>
        <taxon>eudicotyledons</taxon>
        <taxon>Gunneridae</taxon>
        <taxon>Pentapetalae</taxon>
        <taxon>rosids</taxon>
        <taxon>fabids</taxon>
        <taxon>Fabales</taxon>
        <taxon>Fabaceae</taxon>
        <taxon>Papilionoideae</taxon>
        <taxon>50 kb inversion clade</taxon>
        <taxon>NPAAA clade</taxon>
        <taxon>Hologalegina</taxon>
        <taxon>IRL clade</taxon>
        <taxon>Trifolieae</taxon>
        <taxon>Trifolium</taxon>
    </lineage>
</organism>
<accession>A0A392SPH6</accession>
<feature type="region of interest" description="Disordered" evidence="1">
    <location>
        <begin position="1"/>
        <end position="26"/>
    </location>
</feature>
<proteinExistence type="predicted"/>
<evidence type="ECO:0000256" key="1">
    <source>
        <dbReference type="SAM" id="MobiDB-lite"/>
    </source>
</evidence>
<comment type="caution">
    <text evidence="2">The sequence shown here is derived from an EMBL/GenBank/DDBJ whole genome shotgun (WGS) entry which is preliminary data.</text>
</comment>
<evidence type="ECO:0000313" key="3">
    <source>
        <dbReference type="Proteomes" id="UP000265520"/>
    </source>
</evidence>
<evidence type="ECO:0000313" key="2">
    <source>
        <dbReference type="EMBL" id="MCI50771.1"/>
    </source>
</evidence>
<feature type="compositionally biased region" description="Low complexity" evidence="1">
    <location>
        <begin position="7"/>
        <end position="20"/>
    </location>
</feature>
<keyword evidence="3" id="KW-1185">Reference proteome</keyword>
<dbReference type="AlphaFoldDB" id="A0A392SPH6"/>